<feature type="short sequence motif" description="L-lysine recognition motif" evidence="3">
    <location>
        <begin position="416"/>
        <end position="419"/>
    </location>
</feature>
<keyword evidence="3" id="KW-0067">ATP-binding</keyword>
<dbReference type="GO" id="GO:0047482">
    <property type="term" value="F:UDP-N-acetylmuramoyl-L-alanyl-D-glutamate-L-lysine ligase activity"/>
    <property type="evidence" value="ECO:0007669"/>
    <property type="project" value="UniProtKB-UniRule"/>
</dbReference>
<keyword evidence="3 4" id="KW-0133">Cell shape</keyword>
<dbReference type="InterPro" id="IPR036615">
    <property type="entry name" value="Mur_ligase_C_dom_sf"/>
</dbReference>
<name>A0A938X560_9FIRM</name>
<feature type="binding site" evidence="3">
    <location>
        <begin position="115"/>
        <end position="121"/>
    </location>
    <ligand>
        <name>ATP</name>
        <dbReference type="ChEBI" id="CHEBI:30616"/>
    </ligand>
</feature>
<dbReference type="GO" id="GO:0005524">
    <property type="term" value="F:ATP binding"/>
    <property type="evidence" value="ECO:0007669"/>
    <property type="project" value="UniProtKB-UniRule"/>
</dbReference>
<reference evidence="7" key="1">
    <citation type="submission" date="2020-08" db="EMBL/GenBank/DDBJ databases">
        <authorList>
            <person name="Cejkova D."/>
            <person name="Kubasova T."/>
            <person name="Jahodarova E."/>
            <person name="Rychlik I."/>
        </authorList>
    </citation>
    <scope>NUCLEOTIDE SEQUENCE</scope>
    <source>
        <strain evidence="7">An559</strain>
    </source>
</reference>
<dbReference type="GO" id="GO:0005737">
    <property type="term" value="C:cytoplasm"/>
    <property type="evidence" value="ECO:0007669"/>
    <property type="project" value="UniProtKB-SubCell"/>
</dbReference>
<gene>
    <name evidence="3" type="primary">murE</name>
    <name evidence="7" type="ORF">H6A12_00310</name>
</gene>
<dbReference type="PANTHER" id="PTHR23135">
    <property type="entry name" value="MUR LIGASE FAMILY MEMBER"/>
    <property type="match status" value="1"/>
</dbReference>
<dbReference type="PANTHER" id="PTHR23135:SF4">
    <property type="entry name" value="UDP-N-ACETYLMURAMOYL-L-ALANYL-D-GLUTAMATE--2,6-DIAMINOPIMELATE LIGASE MURE HOMOLOG, CHLOROPLASTIC"/>
    <property type="match status" value="1"/>
</dbReference>
<dbReference type="GO" id="GO:0071555">
    <property type="term" value="P:cell wall organization"/>
    <property type="evidence" value="ECO:0007669"/>
    <property type="project" value="UniProtKB-KW"/>
</dbReference>
<dbReference type="EMBL" id="JACJKY010000001">
    <property type="protein sequence ID" value="MBM6919612.1"/>
    <property type="molecule type" value="Genomic_DNA"/>
</dbReference>
<keyword evidence="3" id="KW-0547">Nucleotide-binding</keyword>
<dbReference type="SUPFAM" id="SSF53244">
    <property type="entry name" value="MurD-like peptide ligases, peptide-binding domain"/>
    <property type="match status" value="1"/>
</dbReference>
<feature type="domain" description="Mur ligase C-terminal" evidence="5">
    <location>
        <begin position="341"/>
        <end position="469"/>
    </location>
</feature>
<dbReference type="InterPro" id="IPR036565">
    <property type="entry name" value="Mur-like_cat_sf"/>
</dbReference>
<dbReference type="Pfam" id="PF02875">
    <property type="entry name" value="Mur_ligase_C"/>
    <property type="match status" value="1"/>
</dbReference>
<feature type="binding site" evidence="3">
    <location>
        <position position="189"/>
    </location>
    <ligand>
        <name>UDP-N-acetyl-alpha-D-muramoyl-L-alanyl-D-glutamate</name>
        <dbReference type="ChEBI" id="CHEBI:83900"/>
    </ligand>
</feature>
<dbReference type="Pfam" id="PF08245">
    <property type="entry name" value="Mur_ligase_M"/>
    <property type="match status" value="1"/>
</dbReference>
<reference evidence="7" key="2">
    <citation type="journal article" date="2021" name="Sci. Rep.">
        <title>The distribution of antibiotic resistance genes in chicken gut microbiota commensals.</title>
        <authorList>
            <person name="Juricova H."/>
            <person name="Matiasovicova J."/>
            <person name="Kubasova T."/>
            <person name="Cejkova D."/>
            <person name="Rychlik I."/>
        </authorList>
    </citation>
    <scope>NUCLEOTIDE SEQUENCE</scope>
    <source>
        <strain evidence="7">An559</strain>
    </source>
</reference>
<evidence type="ECO:0000259" key="5">
    <source>
        <dbReference type="Pfam" id="PF02875"/>
    </source>
</evidence>
<comment type="PTM">
    <text evidence="3">Carboxylation is probably crucial for Mg(2+) binding and, consequently, for the gamma-phosphate positioning of ATP.</text>
</comment>
<feature type="binding site" evidence="3">
    <location>
        <position position="197"/>
    </location>
    <ligand>
        <name>UDP-N-acetyl-alpha-D-muramoyl-L-alanyl-D-glutamate</name>
        <dbReference type="ChEBI" id="CHEBI:83900"/>
    </ligand>
</feature>
<dbReference type="RefSeq" id="WP_204443520.1">
    <property type="nucleotide sequence ID" value="NZ_JACJKY010000001.1"/>
</dbReference>
<dbReference type="Gene3D" id="3.90.190.20">
    <property type="entry name" value="Mur ligase, C-terminal domain"/>
    <property type="match status" value="1"/>
</dbReference>
<dbReference type="GO" id="GO:0008360">
    <property type="term" value="P:regulation of cell shape"/>
    <property type="evidence" value="ECO:0007669"/>
    <property type="project" value="UniProtKB-KW"/>
</dbReference>
<evidence type="ECO:0000256" key="4">
    <source>
        <dbReference type="RuleBase" id="RU004135"/>
    </source>
</evidence>
<dbReference type="NCBIfam" id="TIGR01085">
    <property type="entry name" value="murE"/>
    <property type="match status" value="1"/>
</dbReference>
<keyword evidence="8" id="KW-1185">Reference proteome</keyword>
<comment type="pathway">
    <text evidence="1 3 4">Cell wall biogenesis; peptidoglycan biosynthesis.</text>
</comment>
<feature type="binding site" evidence="3">
    <location>
        <begin position="162"/>
        <end position="163"/>
    </location>
    <ligand>
        <name>UDP-N-acetyl-alpha-D-muramoyl-L-alanyl-D-glutamate</name>
        <dbReference type="ChEBI" id="CHEBI:83900"/>
    </ligand>
</feature>
<dbReference type="HAMAP" id="MF_00208">
    <property type="entry name" value="MurE"/>
    <property type="match status" value="1"/>
</dbReference>
<dbReference type="GO" id="GO:0009252">
    <property type="term" value="P:peptidoglycan biosynthetic process"/>
    <property type="evidence" value="ECO:0007669"/>
    <property type="project" value="UniProtKB-UniRule"/>
</dbReference>
<proteinExistence type="inferred from homology"/>
<comment type="similarity">
    <text evidence="2 3">Belongs to the MurCDEF family. MurE subfamily.</text>
</comment>
<organism evidence="7 8">
    <name type="scientific">Merdimmobilis hominis</name>
    <dbReference type="NCBI Taxonomy" id="2897707"/>
    <lineage>
        <taxon>Bacteria</taxon>
        <taxon>Bacillati</taxon>
        <taxon>Bacillota</taxon>
        <taxon>Clostridia</taxon>
        <taxon>Eubacteriales</taxon>
        <taxon>Oscillospiraceae</taxon>
        <taxon>Merdimmobilis</taxon>
    </lineage>
</organism>
<keyword evidence="3 4" id="KW-0131">Cell cycle</keyword>
<accession>A0A938X560</accession>
<comment type="function">
    <text evidence="3">Catalyzes the addition of L-lysine to the nucleotide precursor UDP-N-acetylmuramoyl-L-alanyl-D-glutamate (UMAG) in the biosynthesis of bacterial cell-wall peptidoglycan.</text>
</comment>
<dbReference type="Gene3D" id="3.40.1390.10">
    <property type="entry name" value="MurE/MurF, N-terminal domain"/>
    <property type="match status" value="1"/>
</dbReference>
<keyword evidence="3 4" id="KW-0961">Cell wall biogenesis/degradation</keyword>
<dbReference type="InterPro" id="IPR013221">
    <property type="entry name" value="Mur_ligase_cen"/>
</dbReference>
<comment type="caution">
    <text evidence="7">The sequence shown here is derived from an EMBL/GenBank/DDBJ whole genome shotgun (WGS) entry which is preliminary data.</text>
</comment>
<dbReference type="SUPFAM" id="SSF63418">
    <property type="entry name" value="MurE/MurF N-terminal domain"/>
    <property type="match status" value="1"/>
</dbReference>
<evidence type="ECO:0000256" key="3">
    <source>
        <dbReference type="HAMAP-Rule" id="MF_00208"/>
    </source>
</evidence>
<comment type="caution">
    <text evidence="3">Lacks conserved residue(s) required for the propagation of feature annotation.</text>
</comment>
<dbReference type="InterPro" id="IPR004101">
    <property type="entry name" value="Mur_ligase_C"/>
</dbReference>
<dbReference type="InterPro" id="IPR035911">
    <property type="entry name" value="MurE/MurF_N"/>
</dbReference>
<keyword evidence="3 4" id="KW-0132">Cell division</keyword>
<dbReference type="GO" id="GO:0000287">
    <property type="term" value="F:magnesium ion binding"/>
    <property type="evidence" value="ECO:0007669"/>
    <property type="project" value="UniProtKB-UniRule"/>
</dbReference>
<feature type="binding site" evidence="3">
    <location>
        <position position="38"/>
    </location>
    <ligand>
        <name>UDP-N-acetyl-alpha-D-muramoyl-L-alanyl-D-glutamate</name>
        <dbReference type="ChEBI" id="CHEBI:83900"/>
    </ligand>
</feature>
<comment type="cofactor">
    <cofactor evidence="3">
        <name>Mg(2+)</name>
        <dbReference type="ChEBI" id="CHEBI:18420"/>
    </cofactor>
</comment>
<sequence>MTHYQMKDFVDLFAREQLLVRAAIYDEDAVVSSVTYDSKEAQDGSLFFCKGAAFKEAYLKEAVVRGAVGYVSETEYEAVSGSVIIVSDIRKAMAAAACFFYDHADQKLRLVGITGTKGKSTTAYYFKYIFDEYAASCAKKPCGIVSTIDTYDGKSLQKSSLTTPEALVLHRHFHNAVESGLSDFVMEVSSQALKYDRVTGVHFKAGVFLNISEDHISPMEHTDFEDYFSSKLALFAQSEEAYINTESDYFDRIQSTAQRHAKRVVLFGKHVEADYQVYDIQKTGHEIRFFVRCKKFDAPFSLAMSGLFNVENALAAICVCTEWGIPLSAIQKGLRKARTDGRMETYTNASGDKVAVVDYAHNKLSFEKLFSSMKEEYPGYTLIAVFGCPGNKAYNRRAELGTVAEQYCDRLYLTMDDPAMEKEEEICAQIQSYLVHPQKSHVVYDRGEAIHRAIVEAPANSVILITGKGNEGFQKIGNGRVACKNDAFFVKRAFDPAYEKEPMRQIDEQVPSVRSI</sequence>
<dbReference type="AlphaFoldDB" id="A0A938X560"/>
<evidence type="ECO:0000313" key="8">
    <source>
        <dbReference type="Proteomes" id="UP000774750"/>
    </source>
</evidence>
<keyword evidence="3" id="KW-0460">Magnesium</keyword>
<evidence type="ECO:0000259" key="6">
    <source>
        <dbReference type="Pfam" id="PF08245"/>
    </source>
</evidence>
<dbReference type="SUPFAM" id="SSF53623">
    <property type="entry name" value="MurD-like peptide ligases, catalytic domain"/>
    <property type="match status" value="1"/>
</dbReference>
<comment type="subcellular location">
    <subcellularLocation>
        <location evidence="3 4">Cytoplasm</location>
    </subcellularLocation>
</comment>
<evidence type="ECO:0000256" key="1">
    <source>
        <dbReference type="ARBA" id="ARBA00004752"/>
    </source>
</evidence>
<dbReference type="Gene3D" id="3.40.1190.10">
    <property type="entry name" value="Mur-like, catalytic domain"/>
    <property type="match status" value="1"/>
</dbReference>
<dbReference type="GO" id="GO:0051301">
    <property type="term" value="P:cell division"/>
    <property type="evidence" value="ECO:0007669"/>
    <property type="project" value="UniProtKB-KW"/>
</dbReference>
<protein>
    <recommendedName>
        <fullName evidence="3">UDP-N-acetylmuramoyl-L-alanyl-D-glutamate--L-lysine ligase</fullName>
        <ecNumber evidence="3">6.3.2.7</ecNumber>
    </recommendedName>
    <alternativeName>
        <fullName evidence="3">L-lysine-adding enzyme</fullName>
    </alternativeName>
    <alternativeName>
        <fullName evidence="3">UDP-MurNAc-L-Ala-D-Glu:L-Lys ligase</fullName>
    </alternativeName>
    <alternativeName>
        <fullName evidence="3">UDP-MurNAc-tripeptide synthetase</fullName>
    </alternativeName>
    <alternativeName>
        <fullName evidence="3">UDP-N-acetylmuramyl-tripeptide synthetase</fullName>
    </alternativeName>
</protein>
<keyword evidence="3" id="KW-0963">Cytoplasm</keyword>
<evidence type="ECO:0000313" key="7">
    <source>
        <dbReference type="EMBL" id="MBM6919612.1"/>
    </source>
</evidence>
<feature type="domain" description="Mur ligase central" evidence="6">
    <location>
        <begin position="113"/>
        <end position="320"/>
    </location>
</feature>
<dbReference type="EC" id="6.3.2.7" evidence="3"/>
<keyword evidence="3 4" id="KW-0573">Peptidoglycan synthesis</keyword>
<comment type="catalytic activity">
    <reaction evidence="3">
        <text>UDP-N-acetyl-alpha-D-muramoyl-L-alanyl-D-glutamate + L-lysine + ATP = UDP-N-acetyl-alpha-D-muramoyl-L-alanyl-gamma-D-glutamyl-L-lysine + ADP + phosphate + H(+)</text>
        <dbReference type="Rhea" id="RHEA:17969"/>
        <dbReference type="ChEBI" id="CHEBI:15378"/>
        <dbReference type="ChEBI" id="CHEBI:30616"/>
        <dbReference type="ChEBI" id="CHEBI:32551"/>
        <dbReference type="ChEBI" id="CHEBI:43474"/>
        <dbReference type="ChEBI" id="CHEBI:83900"/>
        <dbReference type="ChEBI" id="CHEBI:83903"/>
        <dbReference type="ChEBI" id="CHEBI:456216"/>
        <dbReference type="EC" id="6.3.2.7"/>
    </reaction>
</comment>
<dbReference type="InterPro" id="IPR005761">
    <property type="entry name" value="UDP-N-AcMur-Glu-dNH2Pim_ligase"/>
</dbReference>
<evidence type="ECO:0000256" key="2">
    <source>
        <dbReference type="ARBA" id="ARBA00005898"/>
    </source>
</evidence>
<keyword evidence="3 7" id="KW-0436">Ligase</keyword>
<dbReference type="Proteomes" id="UP000774750">
    <property type="component" value="Unassembled WGS sequence"/>
</dbReference>
<feature type="modified residue" description="N6-carboxylysine" evidence="3">
    <location>
        <position position="231"/>
    </location>
</feature>